<dbReference type="InterPro" id="IPR035906">
    <property type="entry name" value="MetI-like_sf"/>
</dbReference>
<evidence type="ECO:0000256" key="7">
    <source>
        <dbReference type="ARBA" id="ARBA00023136"/>
    </source>
</evidence>
<dbReference type="CDD" id="cd06261">
    <property type="entry name" value="TM_PBP2"/>
    <property type="match status" value="1"/>
</dbReference>
<keyword evidence="4" id="KW-1003">Cell membrane</keyword>
<evidence type="ECO:0000313" key="10">
    <source>
        <dbReference type="EMBL" id="CAB3962191.1"/>
    </source>
</evidence>
<evidence type="ECO:0000256" key="2">
    <source>
        <dbReference type="ARBA" id="ARBA00007069"/>
    </source>
</evidence>
<dbReference type="Gene3D" id="1.10.3720.10">
    <property type="entry name" value="MetI-like"/>
    <property type="match status" value="1"/>
</dbReference>
<evidence type="ECO:0000256" key="5">
    <source>
        <dbReference type="ARBA" id="ARBA00022692"/>
    </source>
</evidence>
<name>A0A6J5IRU0_9BURK</name>
<dbReference type="PROSITE" id="PS50928">
    <property type="entry name" value="ABC_TM1"/>
    <property type="match status" value="1"/>
</dbReference>
<dbReference type="GO" id="GO:0005886">
    <property type="term" value="C:plasma membrane"/>
    <property type="evidence" value="ECO:0007669"/>
    <property type="project" value="UniProtKB-SubCell"/>
</dbReference>
<dbReference type="PANTHER" id="PTHR42929">
    <property type="entry name" value="INNER MEMBRANE ABC TRANSPORTER PERMEASE PROTEIN YDCU-RELATED-RELATED"/>
    <property type="match status" value="1"/>
</dbReference>
<dbReference type="Proteomes" id="UP000494301">
    <property type="component" value="Unassembled WGS sequence"/>
</dbReference>
<feature type="transmembrane region" description="Helical" evidence="8">
    <location>
        <begin position="90"/>
        <end position="119"/>
    </location>
</feature>
<keyword evidence="7 8" id="KW-0472">Membrane</keyword>
<protein>
    <submittedName>
        <fullName evidence="10">ABC transporter membrane protein</fullName>
    </submittedName>
</protein>
<evidence type="ECO:0000313" key="11">
    <source>
        <dbReference type="Proteomes" id="UP000494301"/>
    </source>
</evidence>
<dbReference type="GO" id="GO:0055085">
    <property type="term" value="P:transmembrane transport"/>
    <property type="evidence" value="ECO:0007669"/>
    <property type="project" value="InterPro"/>
</dbReference>
<evidence type="ECO:0000256" key="1">
    <source>
        <dbReference type="ARBA" id="ARBA00004651"/>
    </source>
</evidence>
<evidence type="ECO:0000256" key="4">
    <source>
        <dbReference type="ARBA" id="ARBA00022475"/>
    </source>
</evidence>
<sequence>MLQTDLPQSTPLIATPSQLSRRERRLQLVSLLPAPLMIVVFLVAPLLLVVAYSFMAANGYGGVLHQFSLDAYVQLLFERNLDDSLSFTNAYLMIALRSISVAGMTTLITMLVGFPVAVYIALQPAARRNRLILWITIPFWTNLLVRTYAWILLLRDTGVINGVLQALGITHHPIAMLYTDGAVLVGLVYTYAPFMVLPIYSSVEKMDIRLIEAAHDLYATKTQALLRVVLPAAAPGIVAGCMLTFIPCLGAMIAPELLGGGKKMMLGNLIYRQFTESRDWPFGSVFAVVLLVAIVTAGALISLVRSSLAASRARSPQ</sequence>
<comment type="similarity">
    <text evidence="2">Belongs to the binding-protein-dependent transport system permease family. CysTW subfamily.</text>
</comment>
<feature type="transmembrane region" description="Helical" evidence="8">
    <location>
        <begin position="282"/>
        <end position="304"/>
    </location>
</feature>
<dbReference type="RefSeq" id="WP_175220803.1">
    <property type="nucleotide sequence ID" value="NZ_CABWIL020000005.1"/>
</dbReference>
<accession>A0A6J5IRU0</accession>
<dbReference type="PANTHER" id="PTHR42929:SF1">
    <property type="entry name" value="INNER MEMBRANE ABC TRANSPORTER PERMEASE PROTEIN YDCU-RELATED"/>
    <property type="match status" value="1"/>
</dbReference>
<evidence type="ECO:0000256" key="3">
    <source>
        <dbReference type="ARBA" id="ARBA00022448"/>
    </source>
</evidence>
<evidence type="ECO:0000259" key="9">
    <source>
        <dbReference type="PROSITE" id="PS50928"/>
    </source>
</evidence>
<dbReference type="InterPro" id="IPR000515">
    <property type="entry name" value="MetI-like"/>
</dbReference>
<keyword evidence="6 8" id="KW-1133">Transmembrane helix</keyword>
<feature type="transmembrane region" description="Helical" evidence="8">
    <location>
        <begin position="224"/>
        <end position="254"/>
    </location>
</feature>
<dbReference type="SUPFAM" id="SSF161098">
    <property type="entry name" value="MetI-like"/>
    <property type="match status" value="1"/>
</dbReference>
<evidence type="ECO:0000256" key="6">
    <source>
        <dbReference type="ARBA" id="ARBA00022989"/>
    </source>
</evidence>
<organism evidence="10 11">
    <name type="scientific">Burkholderia aenigmatica</name>
    <dbReference type="NCBI Taxonomy" id="2015348"/>
    <lineage>
        <taxon>Bacteria</taxon>
        <taxon>Pseudomonadati</taxon>
        <taxon>Pseudomonadota</taxon>
        <taxon>Betaproteobacteria</taxon>
        <taxon>Burkholderiales</taxon>
        <taxon>Burkholderiaceae</taxon>
        <taxon>Burkholderia</taxon>
        <taxon>Burkholderia cepacia complex</taxon>
    </lineage>
</organism>
<keyword evidence="5 8" id="KW-0812">Transmembrane</keyword>
<feature type="transmembrane region" description="Helical" evidence="8">
    <location>
        <begin position="131"/>
        <end position="151"/>
    </location>
</feature>
<feature type="domain" description="ABC transmembrane type-1" evidence="9">
    <location>
        <begin position="95"/>
        <end position="301"/>
    </location>
</feature>
<proteinExistence type="inferred from homology"/>
<dbReference type="Pfam" id="PF00528">
    <property type="entry name" value="BPD_transp_1"/>
    <property type="match status" value="1"/>
</dbReference>
<keyword evidence="3 8" id="KW-0813">Transport</keyword>
<feature type="transmembrane region" description="Helical" evidence="8">
    <location>
        <begin position="28"/>
        <end position="54"/>
    </location>
</feature>
<evidence type="ECO:0000256" key="8">
    <source>
        <dbReference type="RuleBase" id="RU363032"/>
    </source>
</evidence>
<feature type="transmembrane region" description="Helical" evidence="8">
    <location>
        <begin position="182"/>
        <end position="203"/>
    </location>
</feature>
<reference evidence="10 11" key="1">
    <citation type="submission" date="2020-04" db="EMBL/GenBank/DDBJ databases">
        <authorList>
            <person name="Depoorter E."/>
        </authorList>
    </citation>
    <scope>NUCLEOTIDE SEQUENCE [LARGE SCALE GENOMIC DNA]</scope>
    <source>
        <strain evidence="10 11">BCC0217</strain>
    </source>
</reference>
<dbReference type="EMBL" id="CABWIL020000005">
    <property type="protein sequence ID" value="CAB3962191.1"/>
    <property type="molecule type" value="Genomic_DNA"/>
</dbReference>
<dbReference type="AlphaFoldDB" id="A0A6J5IRU0"/>
<gene>
    <name evidence="10" type="ORF">BLA3211_01577</name>
</gene>
<comment type="subcellular location">
    <subcellularLocation>
        <location evidence="1 8">Cell membrane</location>
        <topology evidence="1 8">Multi-pass membrane protein</topology>
    </subcellularLocation>
</comment>